<dbReference type="Proteomes" id="UP000236291">
    <property type="component" value="Unassembled WGS sequence"/>
</dbReference>
<comment type="caution">
    <text evidence="1">The sequence shown here is derived from an EMBL/GenBank/DDBJ whole genome shotgun (WGS) entry which is preliminary data.</text>
</comment>
<sequence>TQCIVWPEKYTTKRAAAIDDDVEVEASLTLELYSKWIYSKVA</sequence>
<reference evidence="1 2" key="2">
    <citation type="journal article" date="2017" name="Front. Plant Sci.">
        <title>Gene Classification and Mining of Molecular Markers Useful in Red Clover (Trifolium pratense) Breeding.</title>
        <authorList>
            <person name="Istvanek J."/>
            <person name="Dluhosova J."/>
            <person name="Dluhos P."/>
            <person name="Patkova L."/>
            <person name="Nedelnik J."/>
            <person name="Repkova J."/>
        </authorList>
    </citation>
    <scope>NUCLEOTIDE SEQUENCE [LARGE SCALE GENOMIC DNA]</scope>
    <source>
        <strain evidence="2">cv. Tatra</strain>
        <tissue evidence="1">Young leaves</tissue>
    </source>
</reference>
<dbReference type="EMBL" id="ASHM01034678">
    <property type="protein sequence ID" value="PNX78763.1"/>
    <property type="molecule type" value="Genomic_DNA"/>
</dbReference>
<proteinExistence type="predicted"/>
<gene>
    <name evidence="1" type="ORF">L195_g034742</name>
</gene>
<protein>
    <submittedName>
        <fullName evidence="1">Uncharacterized protein</fullName>
    </submittedName>
</protein>
<feature type="non-terminal residue" evidence="1">
    <location>
        <position position="1"/>
    </location>
</feature>
<dbReference type="AlphaFoldDB" id="A0A2K3LJR1"/>
<organism evidence="1 2">
    <name type="scientific">Trifolium pratense</name>
    <name type="common">Red clover</name>
    <dbReference type="NCBI Taxonomy" id="57577"/>
    <lineage>
        <taxon>Eukaryota</taxon>
        <taxon>Viridiplantae</taxon>
        <taxon>Streptophyta</taxon>
        <taxon>Embryophyta</taxon>
        <taxon>Tracheophyta</taxon>
        <taxon>Spermatophyta</taxon>
        <taxon>Magnoliopsida</taxon>
        <taxon>eudicotyledons</taxon>
        <taxon>Gunneridae</taxon>
        <taxon>Pentapetalae</taxon>
        <taxon>rosids</taxon>
        <taxon>fabids</taxon>
        <taxon>Fabales</taxon>
        <taxon>Fabaceae</taxon>
        <taxon>Papilionoideae</taxon>
        <taxon>50 kb inversion clade</taxon>
        <taxon>NPAAA clade</taxon>
        <taxon>Hologalegina</taxon>
        <taxon>IRL clade</taxon>
        <taxon>Trifolieae</taxon>
        <taxon>Trifolium</taxon>
    </lineage>
</organism>
<evidence type="ECO:0000313" key="2">
    <source>
        <dbReference type="Proteomes" id="UP000236291"/>
    </source>
</evidence>
<reference evidence="1 2" key="1">
    <citation type="journal article" date="2014" name="Am. J. Bot.">
        <title>Genome assembly and annotation for red clover (Trifolium pratense; Fabaceae).</title>
        <authorList>
            <person name="Istvanek J."/>
            <person name="Jaros M."/>
            <person name="Krenek A."/>
            <person name="Repkova J."/>
        </authorList>
    </citation>
    <scope>NUCLEOTIDE SEQUENCE [LARGE SCALE GENOMIC DNA]</scope>
    <source>
        <strain evidence="2">cv. Tatra</strain>
        <tissue evidence="1">Young leaves</tissue>
    </source>
</reference>
<accession>A0A2K3LJR1</accession>
<evidence type="ECO:0000313" key="1">
    <source>
        <dbReference type="EMBL" id="PNX78763.1"/>
    </source>
</evidence>
<name>A0A2K3LJR1_TRIPR</name>